<keyword evidence="2" id="KW-1185">Reference proteome</keyword>
<accession>A0ACD1HG09</accession>
<protein>
    <submittedName>
        <fullName evidence="1">Uncharacterized protein</fullName>
    </submittedName>
</protein>
<name>A0ACD1HG09_9EURO</name>
<gene>
    <name evidence="1" type="ORF">BO66DRAFT_26476</name>
</gene>
<evidence type="ECO:0000313" key="1">
    <source>
        <dbReference type="EMBL" id="RAH72591.1"/>
    </source>
</evidence>
<dbReference type="EMBL" id="KZ824943">
    <property type="protein sequence ID" value="RAH72591.1"/>
    <property type="molecule type" value="Genomic_DNA"/>
</dbReference>
<dbReference type="Proteomes" id="UP000249661">
    <property type="component" value="Unassembled WGS sequence"/>
</dbReference>
<reference evidence="1" key="1">
    <citation type="submission" date="2018-02" db="EMBL/GenBank/DDBJ databases">
        <title>The genomes of Aspergillus section Nigri reveals drivers in fungal speciation.</title>
        <authorList>
            <consortium name="DOE Joint Genome Institute"/>
            <person name="Vesth T.C."/>
            <person name="Nybo J."/>
            <person name="Theobald S."/>
            <person name="Brandl J."/>
            <person name="Frisvad J.C."/>
            <person name="Nielsen K.F."/>
            <person name="Lyhne E.K."/>
            <person name="Kogle M.E."/>
            <person name="Kuo A."/>
            <person name="Riley R."/>
            <person name="Clum A."/>
            <person name="Nolan M."/>
            <person name="Lipzen A."/>
            <person name="Salamov A."/>
            <person name="Henrissat B."/>
            <person name="Wiebenga A."/>
            <person name="De vries R.P."/>
            <person name="Grigoriev I.V."/>
            <person name="Mortensen U.H."/>
            <person name="Andersen M.R."/>
            <person name="Baker S.E."/>
        </authorList>
    </citation>
    <scope>NUCLEOTIDE SEQUENCE</scope>
    <source>
        <strain evidence="1">CBS 121060</strain>
    </source>
</reference>
<proteinExistence type="predicted"/>
<sequence>MNAIKNRGDAQHSFPTHPILRTLPPTTLPTLPISIPLSSLPILSCCYYYQLTNSTSGSSSSQSTSSGSPIAIPPSLSFSPSSSLFSRLLLFPLFDFP</sequence>
<evidence type="ECO:0000313" key="2">
    <source>
        <dbReference type="Proteomes" id="UP000249661"/>
    </source>
</evidence>
<organism evidence="1 2">
    <name type="scientific">Aspergillus aculeatinus CBS 121060</name>
    <dbReference type="NCBI Taxonomy" id="1448322"/>
    <lineage>
        <taxon>Eukaryota</taxon>
        <taxon>Fungi</taxon>
        <taxon>Dikarya</taxon>
        <taxon>Ascomycota</taxon>
        <taxon>Pezizomycotina</taxon>
        <taxon>Eurotiomycetes</taxon>
        <taxon>Eurotiomycetidae</taxon>
        <taxon>Eurotiales</taxon>
        <taxon>Aspergillaceae</taxon>
        <taxon>Aspergillus</taxon>
        <taxon>Aspergillus subgen. Circumdati</taxon>
    </lineage>
</organism>